<feature type="domain" description="Peptidase A1" evidence="7">
    <location>
        <begin position="67"/>
        <end position="422"/>
    </location>
</feature>
<comment type="similarity">
    <text evidence="1 5">Belongs to the peptidase A1 family.</text>
</comment>
<dbReference type="InterPro" id="IPR033121">
    <property type="entry name" value="PEPTIDASE_A1"/>
</dbReference>
<feature type="chain" id="PRO_5012058838" description="Peptidase A1 domain-containing protein" evidence="6">
    <location>
        <begin position="20"/>
        <end position="425"/>
    </location>
</feature>
<organism evidence="8 9">
    <name type="scientific">Talaromyces atroroseus</name>
    <dbReference type="NCBI Taxonomy" id="1441469"/>
    <lineage>
        <taxon>Eukaryota</taxon>
        <taxon>Fungi</taxon>
        <taxon>Dikarya</taxon>
        <taxon>Ascomycota</taxon>
        <taxon>Pezizomycotina</taxon>
        <taxon>Eurotiomycetes</taxon>
        <taxon>Eurotiomycetidae</taxon>
        <taxon>Eurotiales</taxon>
        <taxon>Trichocomaceae</taxon>
        <taxon>Talaromyces</taxon>
        <taxon>Talaromyces sect. Trachyspermi</taxon>
    </lineage>
</organism>
<dbReference type="PROSITE" id="PS00141">
    <property type="entry name" value="ASP_PROTEASE"/>
    <property type="match status" value="1"/>
</dbReference>
<feature type="active site" evidence="4">
    <location>
        <position position="85"/>
    </location>
</feature>
<protein>
    <recommendedName>
        <fullName evidence="7">Peptidase A1 domain-containing protein</fullName>
    </recommendedName>
</protein>
<dbReference type="EMBL" id="LFMY01000009">
    <property type="protein sequence ID" value="OKL58608.1"/>
    <property type="molecule type" value="Genomic_DNA"/>
</dbReference>
<evidence type="ECO:0000313" key="8">
    <source>
        <dbReference type="EMBL" id="OKL58608.1"/>
    </source>
</evidence>
<dbReference type="PANTHER" id="PTHR47966">
    <property type="entry name" value="BETA-SITE APP-CLEAVING ENZYME, ISOFORM A-RELATED"/>
    <property type="match status" value="1"/>
</dbReference>
<dbReference type="InterPro" id="IPR021109">
    <property type="entry name" value="Peptidase_aspartic_dom_sf"/>
</dbReference>
<dbReference type="CDD" id="cd05471">
    <property type="entry name" value="pepsin_like"/>
    <property type="match status" value="1"/>
</dbReference>
<evidence type="ECO:0000256" key="4">
    <source>
        <dbReference type="PIRSR" id="PIRSR601461-1"/>
    </source>
</evidence>
<evidence type="ECO:0000313" key="9">
    <source>
        <dbReference type="Proteomes" id="UP000214365"/>
    </source>
</evidence>
<dbReference type="STRING" id="1441469.A0A225AMV8"/>
<comment type="caution">
    <text evidence="8">The sequence shown here is derived from an EMBL/GenBank/DDBJ whole genome shotgun (WGS) entry which is preliminary data.</text>
</comment>
<evidence type="ECO:0000256" key="5">
    <source>
        <dbReference type="RuleBase" id="RU000454"/>
    </source>
</evidence>
<evidence type="ECO:0000256" key="1">
    <source>
        <dbReference type="ARBA" id="ARBA00007447"/>
    </source>
</evidence>
<dbReference type="InterPro" id="IPR001969">
    <property type="entry name" value="Aspartic_peptidase_AS"/>
</dbReference>
<keyword evidence="3 5" id="KW-0378">Hydrolase</keyword>
<name>A0A225AMV8_TALAT</name>
<dbReference type="RefSeq" id="XP_020118729.1">
    <property type="nucleotide sequence ID" value="XM_020268384.1"/>
</dbReference>
<evidence type="ECO:0000256" key="2">
    <source>
        <dbReference type="ARBA" id="ARBA00022750"/>
    </source>
</evidence>
<dbReference type="SUPFAM" id="SSF50630">
    <property type="entry name" value="Acid proteases"/>
    <property type="match status" value="1"/>
</dbReference>
<reference evidence="8 9" key="1">
    <citation type="submission" date="2015-06" db="EMBL/GenBank/DDBJ databases">
        <title>Talaromyces atroroseus IBT 11181 draft genome.</title>
        <authorList>
            <person name="Rasmussen K.B."/>
            <person name="Rasmussen S."/>
            <person name="Petersen B."/>
            <person name="Sicheritz-Ponten T."/>
            <person name="Mortensen U.H."/>
            <person name="Thrane U."/>
        </authorList>
    </citation>
    <scope>NUCLEOTIDE SEQUENCE [LARGE SCALE GENOMIC DNA]</scope>
    <source>
        <strain evidence="8 9">IBT 11181</strain>
    </source>
</reference>
<feature type="active site" evidence="4">
    <location>
        <position position="296"/>
    </location>
</feature>
<dbReference type="PROSITE" id="PS51767">
    <property type="entry name" value="PEPTIDASE_A1"/>
    <property type="match status" value="1"/>
</dbReference>
<keyword evidence="2 5" id="KW-0064">Aspartyl protease</keyword>
<sequence length="425" mass="45464">MKSAALLVSLLSLASSIDASHHPQTLKLEGRHAKRTRTSRLHMRASNQSHVVDVPLTDWIANTDLQWYSTIEVGTPPQKFTVMFDTGSTALVLPATGCTTCGNHTLFDAAQSTSFSSSPGEDVVRDFSTGATSMPIADSEEANCTIVTDVVTLDGLTSAEQMFALCSQYPEAFADVPMDGILGMGISSQLADDAMVSSFWNWYSSGLLPEPVFSFYLIPGSAEGAELTLGGIDHSKYTGELTYINLNQDLSALSEAFVVDLVTLYINDEEALVTGNSSTSLCGQPAPFKAGLAALDTGTAFLQTPDKISAEDIYAQISPLITQIDPAGAWGAPCAVLDAVAPKLTFVISSGEMDYYLTVPREFFNLGEYPGQPGICQAVFNNPVESMEDPTGEGRPVWILGSPFLKPYYTVWDGLNLKVGFGQAV</sequence>
<gene>
    <name evidence="8" type="ORF">UA08_06098</name>
</gene>
<dbReference type="GeneID" id="31005854"/>
<dbReference type="InterPro" id="IPR034164">
    <property type="entry name" value="Pepsin-like_dom"/>
</dbReference>
<keyword evidence="5" id="KW-0645">Protease</keyword>
<dbReference type="Proteomes" id="UP000214365">
    <property type="component" value="Unassembled WGS sequence"/>
</dbReference>
<dbReference type="GO" id="GO:0004190">
    <property type="term" value="F:aspartic-type endopeptidase activity"/>
    <property type="evidence" value="ECO:0007669"/>
    <property type="project" value="UniProtKB-KW"/>
</dbReference>
<dbReference type="Gene3D" id="2.40.70.10">
    <property type="entry name" value="Acid Proteases"/>
    <property type="match status" value="2"/>
</dbReference>
<dbReference type="AlphaFoldDB" id="A0A225AMV8"/>
<accession>A0A225AMV8</accession>
<dbReference type="GO" id="GO:0006508">
    <property type="term" value="P:proteolysis"/>
    <property type="evidence" value="ECO:0007669"/>
    <property type="project" value="UniProtKB-KW"/>
</dbReference>
<evidence type="ECO:0000256" key="6">
    <source>
        <dbReference type="SAM" id="SignalP"/>
    </source>
</evidence>
<dbReference type="OrthoDB" id="771136at2759"/>
<dbReference type="Pfam" id="PF00026">
    <property type="entry name" value="Asp"/>
    <property type="match status" value="1"/>
</dbReference>
<proteinExistence type="inferred from homology"/>
<keyword evidence="9" id="KW-1185">Reference proteome</keyword>
<evidence type="ECO:0000259" key="7">
    <source>
        <dbReference type="PROSITE" id="PS51767"/>
    </source>
</evidence>
<dbReference type="InterPro" id="IPR001461">
    <property type="entry name" value="Aspartic_peptidase_A1"/>
</dbReference>
<dbReference type="GO" id="GO:0000324">
    <property type="term" value="C:fungal-type vacuole"/>
    <property type="evidence" value="ECO:0007669"/>
    <property type="project" value="TreeGrafter"/>
</dbReference>
<feature type="signal peptide" evidence="6">
    <location>
        <begin position="1"/>
        <end position="19"/>
    </location>
</feature>
<dbReference type="PANTHER" id="PTHR47966:SF51">
    <property type="entry name" value="BETA-SITE APP-CLEAVING ENZYME, ISOFORM A-RELATED"/>
    <property type="match status" value="1"/>
</dbReference>
<evidence type="ECO:0000256" key="3">
    <source>
        <dbReference type="ARBA" id="ARBA00022801"/>
    </source>
</evidence>
<dbReference type="PRINTS" id="PR00792">
    <property type="entry name" value="PEPSIN"/>
</dbReference>
<keyword evidence="6" id="KW-0732">Signal</keyword>